<dbReference type="RefSeq" id="WP_059060211.1">
    <property type="nucleotide sequence ID" value="NZ_LN879502.1"/>
</dbReference>
<sequence>MIINAQAVSTFIAENLPSITGSSSLSFPHSFEAINSLLDKYLCKQPPSSAKKMSEHFIKKLKINPSSEWKAEAQKIIHLYLNTVEDIEMNARQSLQLLEDELKTLSLYEIRSKYQKVLQLVLLEKADPLFLNFLKKLYTKESDAAIQQESAGLKKSIVDQFGWVPVYRDEMLRLLVQAKQDHLQERGMAFNCYVVDYRDLPFFLELAAQQAVKQENASFRVLILVRNDVHYTALDCHFTKKYKKAALF</sequence>
<dbReference type="InParanoid" id="A0A0U5JC10"/>
<dbReference type="Proteomes" id="UP000069902">
    <property type="component" value="Chromosome cPNK"/>
</dbReference>
<organism evidence="1 2">
    <name type="scientific">Candidatus Protochlamydia naegleriophila</name>
    <dbReference type="NCBI Taxonomy" id="389348"/>
    <lineage>
        <taxon>Bacteria</taxon>
        <taxon>Pseudomonadati</taxon>
        <taxon>Chlamydiota</taxon>
        <taxon>Chlamydiia</taxon>
        <taxon>Parachlamydiales</taxon>
        <taxon>Parachlamydiaceae</taxon>
        <taxon>Candidatus Protochlamydia</taxon>
    </lineage>
</organism>
<proteinExistence type="predicted"/>
<protein>
    <submittedName>
        <fullName evidence="1">Uncharacterized protein</fullName>
    </submittedName>
</protein>
<evidence type="ECO:0000313" key="1">
    <source>
        <dbReference type="EMBL" id="CUI16226.1"/>
    </source>
</evidence>
<reference evidence="2" key="1">
    <citation type="submission" date="2015-09" db="EMBL/GenBank/DDBJ databases">
        <authorList>
            <person name="Bertelli C."/>
        </authorList>
    </citation>
    <scope>NUCLEOTIDE SEQUENCE [LARGE SCALE GENOMIC DNA]</scope>
    <source>
        <strain evidence="2">KNic</strain>
    </source>
</reference>
<dbReference type="EMBL" id="LN879502">
    <property type="protein sequence ID" value="CUI16226.1"/>
    <property type="molecule type" value="Genomic_DNA"/>
</dbReference>
<dbReference type="PATRIC" id="fig|389348.3.peg.659"/>
<name>A0A0U5JC10_9BACT</name>
<accession>A0A0U5JC10</accession>
<dbReference type="KEGG" id="pnl:PNK_0598"/>
<evidence type="ECO:0000313" key="2">
    <source>
        <dbReference type="Proteomes" id="UP000069902"/>
    </source>
</evidence>
<dbReference type="AlphaFoldDB" id="A0A0U5JC10"/>
<gene>
    <name evidence="1" type="ORF">PNK_0598</name>
</gene>
<keyword evidence="2" id="KW-1185">Reference proteome</keyword>